<accession>A9V9S4</accession>
<evidence type="ECO:0000256" key="4">
    <source>
        <dbReference type="RuleBase" id="RU003330"/>
    </source>
</evidence>
<feature type="domain" description="Adenylate kinase active site lid" evidence="6">
    <location>
        <begin position="155"/>
        <end position="190"/>
    </location>
</feature>
<dbReference type="PANTHER" id="PTHR23359">
    <property type="entry name" value="NUCLEOTIDE KINASE"/>
    <property type="match status" value="1"/>
</dbReference>
<dbReference type="RefSeq" id="XP_001749488.1">
    <property type="nucleotide sequence ID" value="XM_001749436.1"/>
</dbReference>
<name>A9V9S4_MONBE</name>
<keyword evidence="1 4" id="KW-0808">Transferase</keyword>
<keyword evidence="5" id="KW-0732">Signal</keyword>
<comment type="similarity">
    <text evidence="4">Belongs to the adenylate kinase family.</text>
</comment>
<dbReference type="InterPro" id="IPR027417">
    <property type="entry name" value="P-loop_NTPase"/>
</dbReference>
<dbReference type="NCBIfam" id="TIGR01351">
    <property type="entry name" value="adk"/>
    <property type="match status" value="1"/>
</dbReference>
<keyword evidence="2" id="KW-0547">Nucleotide-binding</keyword>
<reference evidence="7 8" key="1">
    <citation type="journal article" date="2008" name="Nature">
        <title>The genome of the choanoflagellate Monosiga brevicollis and the origin of metazoans.</title>
        <authorList>
            <consortium name="JGI Sequencing"/>
            <person name="King N."/>
            <person name="Westbrook M.J."/>
            <person name="Young S.L."/>
            <person name="Kuo A."/>
            <person name="Abedin M."/>
            <person name="Chapman J."/>
            <person name="Fairclough S."/>
            <person name="Hellsten U."/>
            <person name="Isogai Y."/>
            <person name="Letunic I."/>
            <person name="Marr M."/>
            <person name="Pincus D."/>
            <person name="Putnam N."/>
            <person name="Rokas A."/>
            <person name="Wright K.J."/>
            <person name="Zuzow R."/>
            <person name="Dirks W."/>
            <person name="Good M."/>
            <person name="Goodstein D."/>
            <person name="Lemons D."/>
            <person name="Li W."/>
            <person name="Lyons J.B."/>
            <person name="Morris A."/>
            <person name="Nichols S."/>
            <person name="Richter D.J."/>
            <person name="Salamov A."/>
            <person name="Bork P."/>
            <person name="Lim W.A."/>
            <person name="Manning G."/>
            <person name="Miller W.T."/>
            <person name="McGinnis W."/>
            <person name="Shapiro H."/>
            <person name="Tjian R."/>
            <person name="Grigoriev I.V."/>
            <person name="Rokhsar D."/>
        </authorList>
    </citation>
    <scope>NUCLEOTIDE SEQUENCE [LARGE SCALE GENOMIC DNA]</scope>
    <source>
        <strain evidence="8">MX1 / ATCC 50154</strain>
    </source>
</reference>
<evidence type="ECO:0000256" key="1">
    <source>
        <dbReference type="ARBA" id="ARBA00022679"/>
    </source>
</evidence>
<evidence type="ECO:0000313" key="7">
    <source>
        <dbReference type="EMBL" id="EDQ85773.1"/>
    </source>
</evidence>
<dbReference type="InterPro" id="IPR000850">
    <property type="entry name" value="Adenylat/UMP-CMP_kin"/>
</dbReference>
<dbReference type="GO" id="GO:0004017">
    <property type="term" value="F:AMP kinase activity"/>
    <property type="evidence" value="ECO:0000318"/>
    <property type="project" value="GO_Central"/>
</dbReference>
<dbReference type="KEGG" id="mbr:MONBRDRAFT_34135"/>
<dbReference type="Proteomes" id="UP000001357">
    <property type="component" value="Unassembled WGS sequence"/>
</dbReference>
<dbReference type="NCBIfam" id="NF001381">
    <property type="entry name" value="PRK00279.1-3"/>
    <property type="match status" value="1"/>
</dbReference>
<organism evidence="7 8">
    <name type="scientific">Monosiga brevicollis</name>
    <name type="common">Choanoflagellate</name>
    <dbReference type="NCBI Taxonomy" id="81824"/>
    <lineage>
        <taxon>Eukaryota</taxon>
        <taxon>Choanoflagellata</taxon>
        <taxon>Craspedida</taxon>
        <taxon>Salpingoecidae</taxon>
        <taxon>Monosiga</taxon>
    </lineage>
</organism>
<dbReference type="FunFam" id="3.40.50.300:FF:000106">
    <property type="entry name" value="Adenylate kinase mitochondrial"/>
    <property type="match status" value="1"/>
</dbReference>
<proteinExistence type="inferred from homology"/>
<dbReference type="EMBL" id="CH991571">
    <property type="protein sequence ID" value="EDQ85773.1"/>
    <property type="molecule type" value="Genomic_DNA"/>
</dbReference>
<evidence type="ECO:0000256" key="2">
    <source>
        <dbReference type="ARBA" id="ARBA00022741"/>
    </source>
</evidence>
<evidence type="ECO:0000259" key="6">
    <source>
        <dbReference type="Pfam" id="PF05191"/>
    </source>
</evidence>
<dbReference type="PROSITE" id="PS00113">
    <property type="entry name" value="ADENYLATE_KINASE"/>
    <property type="match status" value="1"/>
</dbReference>
<dbReference type="InterPro" id="IPR033690">
    <property type="entry name" value="Adenylat_kinase_CS"/>
</dbReference>
<dbReference type="GO" id="GO:0006172">
    <property type="term" value="P:ADP biosynthetic process"/>
    <property type="evidence" value="ECO:0000318"/>
    <property type="project" value="GO_Central"/>
</dbReference>
<protein>
    <recommendedName>
        <fullName evidence="6">Adenylate kinase active site lid domain-containing protein</fullName>
    </recommendedName>
</protein>
<dbReference type="HAMAP" id="MF_00235">
    <property type="entry name" value="Adenylate_kinase_Adk"/>
    <property type="match status" value="1"/>
</dbReference>
<keyword evidence="8" id="KW-1185">Reference proteome</keyword>
<dbReference type="GO" id="GO:0005737">
    <property type="term" value="C:cytoplasm"/>
    <property type="evidence" value="ECO:0000318"/>
    <property type="project" value="GO_Central"/>
</dbReference>
<dbReference type="eggNOG" id="KOG3078">
    <property type="taxonomic scope" value="Eukaryota"/>
</dbReference>
<dbReference type="InterPro" id="IPR007862">
    <property type="entry name" value="Adenylate_kinase_lid-dom"/>
</dbReference>
<dbReference type="InParanoid" id="A9V9S4"/>
<keyword evidence="3 4" id="KW-0418">Kinase</keyword>
<feature type="signal peptide" evidence="5">
    <location>
        <begin position="1"/>
        <end position="23"/>
    </location>
</feature>
<dbReference type="Gene3D" id="3.40.50.300">
    <property type="entry name" value="P-loop containing nucleotide triphosphate hydrolases"/>
    <property type="match status" value="1"/>
</dbReference>
<dbReference type="GO" id="GO:0005524">
    <property type="term" value="F:ATP binding"/>
    <property type="evidence" value="ECO:0007669"/>
    <property type="project" value="InterPro"/>
</dbReference>
<evidence type="ECO:0000256" key="5">
    <source>
        <dbReference type="SAM" id="SignalP"/>
    </source>
</evidence>
<evidence type="ECO:0000256" key="3">
    <source>
        <dbReference type="ARBA" id="ARBA00022777"/>
    </source>
</evidence>
<gene>
    <name evidence="7" type="ORF">MONBRDRAFT_34135</name>
</gene>
<dbReference type="Pfam" id="PF00406">
    <property type="entry name" value="ADK"/>
    <property type="match status" value="1"/>
</dbReference>
<dbReference type="GeneID" id="5894759"/>
<feature type="chain" id="PRO_5002745445" description="Adenylate kinase active site lid domain-containing protein" evidence="5">
    <location>
        <begin position="24"/>
        <end position="246"/>
    </location>
</feature>
<sequence>MLGGVSSCVCFLLLLCTTLAGSASTHRLPADLITIRRFFSTRHHAQNIVDKYSVCHLATGDMLRAAVAAGTEMGKQAKAVMDAGKLVSDEIVVGLIRDNLDTPECAAGFLLDGFPRNVTQAEKLDDLLAQRKTKLNAALEFKIDDSLLVRRIEGRLIHKASGRSYHTEFNPPKVAGKDDLTGEPLIKRSDDNVDALKKRLVVYHESTTPLVDYYTKKGIHASVDAADKPANVWQKIQNIFDGCVRK</sequence>
<dbReference type="CDD" id="cd01428">
    <property type="entry name" value="ADK"/>
    <property type="match status" value="1"/>
</dbReference>
<dbReference type="STRING" id="81824.A9V9S4"/>
<dbReference type="OMA" id="HYKVDAA"/>
<dbReference type="AlphaFoldDB" id="A9V9S4"/>
<dbReference type="InterPro" id="IPR006259">
    <property type="entry name" value="Adenyl_kin_sub"/>
</dbReference>
<dbReference type="SUPFAM" id="SSF52540">
    <property type="entry name" value="P-loop containing nucleoside triphosphate hydrolases"/>
    <property type="match status" value="1"/>
</dbReference>
<dbReference type="Pfam" id="PF05191">
    <property type="entry name" value="ADK_lid"/>
    <property type="match status" value="1"/>
</dbReference>
<dbReference type="FunCoup" id="A9V9S4">
    <property type="interactions" value="1126"/>
</dbReference>
<dbReference type="GO" id="GO:0005739">
    <property type="term" value="C:mitochondrion"/>
    <property type="evidence" value="ECO:0000318"/>
    <property type="project" value="GO_Central"/>
</dbReference>
<evidence type="ECO:0000313" key="8">
    <source>
        <dbReference type="Proteomes" id="UP000001357"/>
    </source>
</evidence>
<dbReference type="PRINTS" id="PR00094">
    <property type="entry name" value="ADENYLTKNASE"/>
</dbReference>